<accession>A0A1Z1LY11</accession>
<reference evidence="1 2" key="1">
    <citation type="submission" date="2017-04" db="EMBL/GenBank/DDBJ databases">
        <title>Environmental T4-family bacteriophages evolve to escape abortive infection via multiple routes in a bacterial host employing altruistic suicide through Type III toxin-antitoxin systems.</title>
        <authorList>
            <person name="Chen B."/>
            <person name="Salmond G.P.C."/>
            <person name="Akusobi C."/>
            <person name="Fang X."/>
        </authorList>
    </citation>
    <scope>NUCLEOTIDE SEQUENCE [LARGE SCALE GENOMIC DNA]</scope>
</reference>
<evidence type="ECO:0000313" key="2">
    <source>
        <dbReference type="Proteomes" id="UP000225148"/>
    </source>
</evidence>
<organism evidence="1 2">
    <name type="scientific">Serratia phage CHI14</name>
    <dbReference type="NCBI Taxonomy" id="2006941"/>
    <lineage>
        <taxon>Viruses</taxon>
        <taxon>Duplodnaviria</taxon>
        <taxon>Heunggongvirae</taxon>
        <taxon>Uroviricota</taxon>
        <taxon>Caudoviricetes</taxon>
        <taxon>Pantevenvirales</taxon>
        <taxon>Straboviridae</taxon>
        <taxon>Tevenvirinae</taxon>
        <taxon>Winklervirus</taxon>
        <taxon>Winklervirus chi14</taxon>
    </lineage>
</organism>
<keyword evidence="2" id="KW-1185">Reference proteome</keyword>
<dbReference type="Proteomes" id="UP000225148">
    <property type="component" value="Segment"/>
</dbReference>
<dbReference type="KEGG" id="vg:40085684"/>
<dbReference type="Gene3D" id="1.10.10.60">
    <property type="entry name" value="Homeodomain-like"/>
    <property type="match status" value="1"/>
</dbReference>
<evidence type="ECO:0000313" key="1">
    <source>
        <dbReference type="EMBL" id="ARW57698.1"/>
    </source>
</evidence>
<proteinExistence type="predicted"/>
<sequence length="309" mass="34358">MAVSILSKTEKAKIVKTFKSGLKNKSELARDYGVSPDTIRRVIKEAEPTLVKVGNVTITGNVTIAPVAKPDFIWNANSKFISISQGRETWNADKDHPNFKQALQKLVDGDVQAALDLINVERAVKAFVKGNVKIEDGELTYKDLAIDSGLTKRILSLMEEGKEFTFLLPFLENLMLNPSRKAVYRLYDFLEANDIEITADGYFIAWKKVRGDFLDIYTGKMDNSPGKTLSVPRNQVDEDDNRTCSQGLHVCSKSYLGHYGGCQGNKVVSVKVHPKDVVSIPVDYNNAKMRTSGYLVLEDKTEAFKAGTL</sequence>
<dbReference type="RefSeq" id="YP_009609600.1">
    <property type="nucleotide sequence ID" value="NC_041996.1"/>
</dbReference>
<dbReference type="EMBL" id="MF036690">
    <property type="protein sequence ID" value="ARW57698.1"/>
    <property type="molecule type" value="Genomic_DNA"/>
</dbReference>
<name>A0A1Z1LY11_9CAUD</name>
<dbReference type="GeneID" id="40085684"/>
<dbReference type="OrthoDB" id="11002at10239"/>
<protein>
    <submittedName>
        <fullName evidence="1">Protector from prophage-induced early lysis</fullName>
    </submittedName>
</protein>